<proteinExistence type="predicted"/>
<feature type="region of interest" description="Disordered" evidence="1">
    <location>
        <begin position="309"/>
        <end position="356"/>
    </location>
</feature>
<dbReference type="Proteomes" id="UP001221413">
    <property type="component" value="Unassembled WGS sequence"/>
</dbReference>
<dbReference type="EMBL" id="JAQGDS010000005">
    <property type="protein sequence ID" value="KAJ6260103.1"/>
    <property type="molecule type" value="Genomic_DNA"/>
</dbReference>
<keyword evidence="2" id="KW-0732">Signal</keyword>
<evidence type="ECO:0000256" key="1">
    <source>
        <dbReference type="SAM" id="MobiDB-lite"/>
    </source>
</evidence>
<evidence type="ECO:0000256" key="2">
    <source>
        <dbReference type="SAM" id="SignalP"/>
    </source>
</evidence>
<feature type="signal peptide" evidence="2">
    <location>
        <begin position="1"/>
        <end position="26"/>
    </location>
</feature>
<reference evidence="3" key="1">
    <citation type="submission" date="2023-01" db="EMBL/GenBank/DDBJ databases">
        <title>The chitinases involved in constricting ring structure development in the nematode-trapping fungus Drechslerella dactyloides.</title>
        <authorList>
            <person name="Wang R."/>
            <person name="Zhang L."/>
            <person name="Tang P."/>
            <person name="Li S."/>
            <person name="Liang L."/>
        </authorList>
    </citation>
    <scope>NUCLEOTIDE SEQUENCE</scope>
    <source>
        <strain evidence="3">YMF1.00031</strain>
    </source>
</reference>
<name>A0AAD6IWN9_DREDA</name>
<feature type="chain" id="PRO_5042172249" evidence="2">
    <location>
        <begin position="27"/>
        <end position="356"/>
    </location>
</feature>
<sequence>MPYRKLLHSLQLLLCGQSWIAQPTEAKPLDTVERSLSPPASIVDARSTHDKSFHLPDVSPNPNALQKRFQRPGHVWCATVHDVIRVMDPRQGAYARFRAKDGTVIFRPKVETYHEYMDDEMWADVFPAISAALAVEREIQNLLQTCQNCDCDEDGKMVPAIAPPAGREQTETELQCREWLDVQKCMAWFDCYCVEKPQLDPPGTEDIKVADGDPIEFIEGIMGTKDRPGRARPDIPHRSNFQPAARPAFPRAPPRNRVVPDKYRVEGTKEPYYLEGQSIPGAGALSQLLGAGLSYSGWAVDKFFNKNAGLRGGPKGKGLNAKGWKRSVASGDGDVAISTAPARHRDGEESTFESSR</sequence>
<dbReference type="AlphaFoldDB" id="A0AAD6IWN9"/>
<gene>
    <name evidence="3" type="ORF">Dda_4324</name>
</gene>
<evidence type="ECO:0000313" key="4">
    <source>
        <dbReference type="Proteomes" id="UP001221413"/>
    </source>
</evidence>
<accession>A0AAD6IWN9</accession>
<comment type="caution">
    <text evidence="3">The sequence shown here is derived from an EMBL/GenBank/DDBJ whole genome shotgun (WGS) entry which is preliminary data.</text>
</comment>
<organism evidence="3 4">
    <name type="scientific">Drechslerella dactyloides</name>
    <name type="common">Nematode-trapping fungus</name>
    <name type="synonym">Arthrobotrys dactyloides</name>
    <dbReference type="NCBI Taxonomy" id="74499"/>
    <lineage>
        <taxon>Eukaryota</taxon>
        <taxon>Fungi</taxon>
        <taxon>Dikarya</taxon>
        <taxon>Ascomycota</taxon>
        <taxon>Pezizomycotina</taxon>
        <taxon>Orbiliomycetes</taxon>
        <taxon>Orbiliales</taxon>
        <taxon>Orbiliaceae</taxon>
        <taxon>Drechslerella</taxon>
    </lineage>
</organism>
<protein>
    <submittedName>
        <fullName evidence="3">Uncharacterized protein</fullName>
    </submittedName>
</protein>
<evidence type="ECO:0000313" key="3">
    <source>
        <dbReference type="EMBL" id="KAJ6260103.1"/>
    </source>
</evidence>
<feature type="region of interest" description="Disordered" evidence="1">
    <location>
        <begin position="236"/>
        <end position="258"/>
    </location>
</feature>
<keyword evidence="4" id="KW-1185">Reference proteome</keyword>